<dbReference type="InterPro" id="IPR051715">
    <property type="entry name" value="Intimin-Invasin_domain"/>
</dbReference>
<dbReference type="InterPro" id="IPR008964">
    <property type="entry name" value="Invasin/intimin_cell_adhesion"/>
</dbReference>
<dbReference type="PROSITE" id="PS51257">
    <property type="entry name" value="PROKAR_LIPOPROTEIN"/>
    <property type="match status" value="1"/>
</dbReference>
<sequence length="739" mass="76859">MKMQSLRLLSTMWALLLLVACGGGGEVSRDDDPGTVTPDPTYSISVALTDSAGETSTELTGDSPLTLRATVTDGDGNPASNQVVSFSFSVENLARFSNDTGTALTNSEGVATITLIVGELSGSGMVTATLDSTTSAQVGFTSSGTTATVETPESLEIFSSQSQLSSSGNDEVELWAVVKNAQNILLENVSVSFSADNNAAIAETQPITDENGTARVQLRTGGDKENRTITVTATVSGETTLTETLSINVVGTEIDINGATSAIIGDAVNVTISLEDSDNVGIAGEALTLVVTDPTGADVTATTVNNVEPVTGDEGRVSIQFTAPGSGTYALTASALNTQSSFEIEVQQDEFVFLNAPDVNNVEEDIALNTNFPLQIRWLRDANPFAGGAVSFAISRGSIVSADATTGADGIANLTVSSTNAGLATISATGTDGAGVEVSTQIDIAFIATDAETLILDATPDSIGPDGQTSTISAVVLDADGNRVRNKLVNFEVNDVSNGNLTDAQSRTDRRGIATTVYESNAVSTYQSVEVTAYVNDEPTVTNTTFLTVGDRPFDISLGTGNLIEAPQQSSYSKEFSVFVTDADANPVEGTSLTFSATPVIETVGYAYFKGYWLWDEDDSIHYQVITAQCYSEDANGNGRLDVGEDLNGDGQLTPGNTAAIDADATTDENGQALIELNYPKQYGGWVQLTLSARGESSGTESVDTMQYTLGVSAEDRSTQGSPPPSSTWGTSNSCADTL</sequence>
<accession>A0A1M5QA69</accession>
<protein>
    <submittedName>
        <fullName evidence="5">Ig-like domain (Group 1)</fullName>
    </submittedName>
</protein>
<organism evidence="5 6">
    <name type="scientific">Marisediminitalea aggregata</name>
    <dbReference type="NCBI Taxonomy" id="634436"/>
    <lineage>
        <taxon>Bacteria</taxon>
        <taxon>Pseudomonadati</taxon>
        <taxon>Pseudomonadota</taxon>
        <taxon>Gammaproteobacteria</taxon>
        <taxon>Alteromonadales</taxon>
        <taxon>Alteromonadaceae</taxon>
        <taxon>Marisediminitalea</taxon>
    </lineage>
</organism>
<comment type="similarity">
    <text evidence="1">Belongs to the intimin/invasin family.</text>
</comment>
<dbReference type="SMART" id="SM00634">
    <property type="entry name" value="BID_1"/>
    <property type="match status" value="5"/>
</dbReference>
<reference evidence="6" key="1">
    <citation type="submission" date="2016-11" db="EMBL/GenBank/DDBJ databases">
        <authorList>
            <person name="Varghese N."/>
            <person name="Submissions S."/>
        </authorList>
    </citation>
    <scope>NUCLEOTIDE SEQUENCE [LARGE SCALE GENOMIC DNA]</scope>
    <source>
        <strain evidence="6">CGMCC 1.8995</strain>
    </source>
</reference>
<feature type="chain" id="PRO_5012138327" evidence="3">
    <location>
        <begin position="23"/>
        <end position="739"/>
    </location>
</feature>
<dbReference type="PANTHER" id="PTHR39576">
    <property type="entry name" value="ATTACHING AND EFFACING PROTEIN HOMOLOG-RELATED-RELATED"/>
    <property type="match status" value="1"/>
</dbReference>
<feature type="signal peptide" evidence="3">
    <location>
        <begin position="1"/>
        <end position="22"/>
    </location>
</feature>
<evidence type="ECO:0000256" key="2">
    <source>
        <dbReference type="SAM" id="MobiDB-lite"/>
    </source>
</evidence>
<dbReference type="Proteomes" id="UP000184520">
    <property type="component" value="Unassembled WGS sequence"/>
</dbReference>
<feature type="region of interest" description="Disordered" evidence="2">
    <location>
        <begin position="713"/>
        <end position="739"/>
    </location>
</feature>
<dbReference type="GO" id="GO:0009279">
    <property type="term" value="C:cell outer membrane"/>
    <property type="evidence" value="ECO:0007669"/>
    <property type="project" value="TreeGrafter"/>
</dbReference>
<dbReference type="InterPro" id="IPR013783">
    <property type="entry name" value="Ig-like_fold"/>
</dbReference>
<dbReference type="OrthoDB" id="5620247at2"/>
<dbReference type="STRING" id="634436.SAMN05216361_3812"/>
<evidence type="ECO:0000259" key="4">
    <source>
        <dbReference type="PROSITE" id="PS51127"/>
    </source>
</evidence>
<dbReference type="Pfam" id="PF02369">
    <property type="entry name" value="Big_1"/>
    <property type="match status" value="2"/>
</dbReference>
<feature type="compositionally biased region" description="Low complexity" evidence="2">
    <location>
        <begin position="727"/>
        <end position="739"/>
    </location>
</feature>
<dbReference type="EMBL" id="FQWD01000006">
    <property type="protein sequence ID" value="SHH11074.1"/>
    <property type="molecule type" value="Genomic_DNA"/>
</dbReference>
<keyword evidence="3" id="KW-0732">Signal</keyword>
<keyword evidence="6" id="KW-1185">Reference proteome</keyword>
<feature type="domain" description="Big-1" evidence="4">
    <location>
        <begin position="44"/>
        <end position="141"/>
    </location>
</feature>
<dbReference type="PROSITE" id="PS51127">
    <property type="entry name" value="BIG1"/>
    <property type="match status" value="1"/>
</dbReference>
<name>A0A1M5QA69_9ALTE</name>
<evidence type="ECO:0000256" key="3">
    <source>
        <dbReference type="SAM" id="SignalP"/>
    </source>
</evidence>
<evidence type="ECO:0000313" key="5">
    <source>
        <dbReference type="EMBL" id="SHH11074.1"/>
    </source>
</evidence>
<dbReference type="AlphaFoldDB" id="A0A1M5QA69"/>
<dbReference type="PANTHER" id="PTHR39576:SF2">
    <property type="entry name" value="ATTACHING AND EFFACING PROTEIN HOMOLOG-RELATED"/>
    <property type="match status" value="1"/>
</dbReference>
<dbReference type="Gene3D" id="2.60.40.10">
    <property type="entry name" value="Immunoglobulins"/>
    <property type="match status" value="4"/>
</dbReference>
<dbReference type="SUPFAM" id="SSF49373">
    <property type="entry name" value="Invasin/intimin cell-adhesion fragments"/>
    <property type="match status" value="4"/>
</dbReference>
<evidence type="ECO:0000313" key="6">
    <source>
        <dbReference type="Proteomes" id="UP000184520"/>
    </source>
</evidence>
<evidence type="ECO:0000256" key="1">
    <source>
        <dbReference type="ARBA" id="ARBA00010116"/>
    </source>
</evidence>
<gene>
    <name evidence="5" type="ORF">SAMN05216361_3812</name>
</gene>
<proteinExistence type="inferred from homology"/>
<dbReference type="RefSeq" id="WP_084526701.1">
    <property type="nucleotide sequence ID" value="NZ_FQWD01000006.1"/>
</dbReference>
<dbReference type="InterPro" id="IPR003344">
    <property type="entry name" value="Big_1_dom"/>
</dbReference>